<comment type="catalytic activity">
    <reaction evidence="9">
        <text>GTP + H2O = GDP + phosphate + H(+)</text>
        <dbReference type="Rhea" id="RHEA:19669"/>
        <dbReference type="ChEBI" id="CHEBI:15377"/>
        <dbReference type="ChEBI" id="CHEBI:15378"/>
        <dbReference type="ChEBI" id="CHEBI:37565"/>
        <dbReference type="ChEBI" id="CHEBI:43474"/>
        <dbReference type="ChEBI" id="CHEBI:58189"/>
    </reaction>
    <physiologicalReaction direction="left-to-right" evidence="9">
        <dbReference type="Rhea" id="RHEA:19670"/>
    </physiologicalReaction>
</comment>
<dbReference type="GO" id="GO:0012505">
    <property type="term" value="C:endomembrane system"/>
    <property type="evidence" value="ECO:0007669"/>
    <property type="project" value="UniProtKB-SubCell"/>
</dbReference>
<dbReference type="Proteomes" id="UP000218231">
    <property type="component" value="Unassembled WGS sequence"/>
</dbReference>
<evidence type="ECO:0000256" key="7">
    <source>
        <dbReference type="ARBA" id="ARBA00023134"/>
    </source>
</evidence>
<dbReference type="GO" id="GO:0004930">
    <property type="term" value="F:G protein-coupled receptor activity"/>
    <property type="evidence" value="ECO:0007669"/>
    <property type="project" value="InterPro"/>
</dbReference>
<dbReference type="CDD" id="cd11385">
    <property type="entry name" value="RagC_like"/>
    <property type="match status" value="1"/>
</dbReference>
<gene>
    <name evidence="12" type="ORF">WR25_10575</name>
</gene>
<keyword evidence="7" id="KW-0342">GTP-binding</keyword>
<dbReference type="Pfam" id="PF04670">
    <property type="entry name" value="Gtr1_RagA"/>
    <property type="match status" value="1"/>
</dbReference>
<evidence type="ECO:0000313" key="13">
    <source>
        <dbReference type="Proteomes" id="UP000218231"/>
    </source>
</evidence>
<name>A0A2A2JF85_9BILA</name>
<dbReference type="GO" id="GO:0010507">
    <property type="term" value="P:negative regulation of autophagy"/>
    <property type="evidence" value="ECO:0007669"/>
    <property type="project" value="TreeGrafter"/>
</dbReference>
<feature type="transmembrane region" description="Helical" evidence="10">
    <location>
        <begin position="319"/>
        <end position="341"/>
    </location>
</feature>
<dbReference type="PRINTS" id="PR00237">
    <property type="entry name" value="GPCRRHODOPSN"/>
</dbReference>
<dbReference type="InterPro" id="IPR000276">
    <property type="entry name" value="GPCR_Rhodpsn"/>
</dbReference>
<feature type="transmembrane region" description="Helical" evidence="10">
    <location>
        <begin position="160"/>
        <end position="181"/>
    </location>
</feature>
<dbReference type="GO" id="GO:0005525">
    <property type="term" value="F:GTP binding"/>
    <property type="evidence" value="ECO:0007669"/>
    <property type="project" value="UniProtKB-KW"/>
</dbReference>
<dbReference type="STRING" id="2018661.A0A2A2JF85"/>
<protein>
    <recommendedName>
        <fullName evidence="11">G-protein coupled receptors family 1 profile domain-containing protein</fullName>
    </recommendedName>
</protein>
<feature type="transmembrane region" description="Helical" evidence="10">
    <location>
        <begin position="286"/>
        <end position="307"/>
    </location>
</feature>
<dbReference type="GO" id="GO:0016020">
    <property type="term" value="C:membrane"/>
    <property type="evidence" value="ECO:0007669"/>
    <property type="project" value="InterPro"/>
</dbReference>
<evidence type="ECO:0000256" key="6">
    <source>
        <dbReference type="ARBA" id="ARBA00022989"/>
    </source>
</evidence>
<keyword evidence="3 10" id="KW-0812">Transmembrane</keyword>
<organism evidence="12 13">
    <name type="scientific">Diploscapter pachys</name>
    <dbReference type="NCBI Taxonomy" id="2018661"/>
    <lineage>
        <taxon>Eukaryota</taxon>
        <taxon>Metazoa</taxon>
        <taxon>Ecdysozoa</taxon>
        <taxon>Nematoda</taxon>
        <taxon>Chromadorea</taxon>
        <taxon>Rhabditida</taxon>
        <taxon>Rhabditina</taxon>
        <taxon>Rhabditomorpha</taxon>
        <taxon>Rhabditoidea</taxon>
        <taxon>Rhabditidae</taxon>
        <taxon>Diploscapter</taxon>
    </lineage>
</organism>
<feature type="transmembrane region" description="Helical" evidence="10">
    <location>
        <begin position="76"/>
        <end position="98"/>
    </location>
</feature>
<dbReference type="PROSITE" id="PS50262">
    <property type="entry name" value="G_PROTEIN_RECEP_F1_2"/>
    <property type="match status" value="1"/>
</dbReference>
<evidence type="ECO:0000256" key="9">
    <source>
        <dbReference type="ARBA" id="ARBA00049117"/>
    </source>
</evidence>
<dbReference type="Pfam" id="PF00001">
    <property type="entry name" value="7tm_1"/>
    <property type="match status" value="1"/>
</dbReference>
<proteinExistence type="inferred from homology"/>
<sequence length="812" mass="92535">MSILSNSSTSTMDSLNATSNFTQVQKMRRAQRQSAPDPFTMAMQQIVVMTVAALGNFFLIFVIVRGNRICRRRISPVQLLLLHTCAADLLFAFLTLGTEAANLITFPRYFGSDLICKLMRYGQMFPMYASPFLLVAISADRYQAICRPLANFRSSRYRRPNALAAVAWLAALLISIPNLFIWQKNRGMCVSIFGITPSIAKSSYVMKFSIIAWVLPSIFATYFYFCVCRAVWASSSKPKDFLKPSTFETEGNETTKNYINRLRNRSCGFRRQSSEFDRKRVQTVRLTACIVTCNFFLWMPFCVLNFIQALFPYYLNPFIITYGMLLGNLNACFNPWIYILFNGRHAIKAIFGKMARSTTGSTASQCVTMRITAGGSSGGAYQEGNSAEMDAEMNSAPPNPLEENELNGDLAYRDYSVSPGSKSLQPVMNNRYKNTHLHAPSSVAKRTRRNNISFQSGTKFHDQKEFWLRKRMADDDDLDDYSYGLGDDDDIEEKPTIILVGLKRSGKTSIRKVVFQKMSPNETLFVESTPRITTEDVRSSFINFETVEFPGQMQVFEATTDAKQTFKRCGALLFIIDAQDRFENAVEKLAEYFVKAYRINPDIKFEVFIHKVDGLSEENRVDAKFEIFHQVKEKLALIGGRECMDEIMVSYHLTSIYDHSIFESFSKVVQNLVKPLPTLEKLLDIFNAGSCVDKSFLFDIASKIYIATDTTPLDMPTYEICCDMIDITIDLSTIYGVTPDKPNPFDEQSFAEIRLRGDQVLFLRQINKHLALVCVIKQHNYEKQGTIDYNFQCFKNGIEQVFKVRNRKNKAK</sequence>
<keyword evidence="5" id="KW-0378">Hydrolase</keyword>
<evidence type="ECO:0000256" key="4">
    <source>
        <dbReference type="ARBA" id="ARBA00022741"/>
    </source>
</evidence>
<dbReference type="SUPFAM" id="SSF81321">
    <property type="entry name" value="Family A G protein-coupled receptor-like"/>
    <property type="match status" value="1"/>
</dbReference>
<dbReference type="GO" id="GO:1904263">
    <property type="term" value="P:positive regulation of TORC1 signaling"/>
    <property type="evidence" value="ECO:0007669"/>
    <property type="project" value="TreeGrafter"/>
</dbReference>
<feature type="transmembrane region" description="Helical" evidence="10">
    <location>
        <begin position="210"/>
        <end position="232"/>
    </location>
</feature>
<comment type="similarity">
    <text evidence="2">Belongs to the GTR/RAG GTP-binding protein family.</text>
</comment>
<dbReference type="InterPro" id="IPR039400">
    <property type="entry name" value="RagC/D"/>
</dbReference>
<keyword evidence="13" id="KW-1185">Reference proteome</keyword>
<feature type="transmembrane region" description="Helical" evidence="10">
    <location>
        <begin position="118"/>
        <end position="139"/>
    </location>
</feature>
<dbReference type="GO" id="GO:0005634">
    <property type="term" value="C:nucleus"/>
    <property type="evidence" value="ECO:0007669"/>
    <property type="project" value="TreeGrafter"/>
</dbReference>
<dbReference type="GO" id="GO:0005764">
    <property type="term" value="C:lysosome"/>
    <property type="evidence" value="ECO:0007669"/>
    <property type="project" value="TreeGrafter"/>
</dbReference>
<keyword evidence="8 10" id="KW-0472">Membrane</keyword>
<dbReference type="AlphaFoldDB" id="A0A2A2JF85"/>
<dbReference type="FunFam" id="3.40.50.300:FF:001086">
    <property type="entry name" value="GTP-binding protein GTR2"/>
    <property type="match status" value="1"/>
</dbReference>
<comment type="caution">
    <text evidence="12">The sequence shown here is derived from an EMBL/GenBank/DDBJ whole genome shotgun (WGS) entry which is preliminary data.</text>
</comment>
<dbReference type="GO" id="GO:0009267">
    <property type="term" value="P:cellular response to starvation"/>
    <property type="evidence" value="ECO:0007669"/>
    <property type="project" value="TreeGrafter"/>
</dbReference>
<feature type="domain" description="G-protein coupled receptors family 1 profile" evidence="11">
    <location>
        <begin position="55"/>
        <end position="338"/>
    </location>
</feature>
<dbReference type="InterPro" id="IPR017452">
    <property type="entry name" value="GPCR_Rhodpsn_7TM"/>
</dbReference>
<dbReference type="InterPro" id="IPR027417">
    <property type="entry name" value="P-loop_NTPase"/>
</dbReference>
<keyword evidence="6 10" id="KW-1133">Transmembrane helix</keyword>
<evidence type="ECO:0000256" key="1">
    <source>
        <dbReference type="ARBA" id="ARBA00004308"/>
    </source>
</evidence>
<dbReference type="PANTHER" id="PTHR11259:SF2">
    <property type="entry name" value="GH16429P"/>
    <property type="match status" value="1"/>
</dbReference>
<evidence type="ECO:0000256" key="10">
    <source>
        <dbReference type="SAM" id="Phobius"/>
    </source>
</evidence>
<dbReference type="SUPFAM" id="SSF52540">
    <property type="entry name" value="P-loop containing nucleoside triphosphate hydrolases"/>
    <property type="match status" value="1"/>
</dbReference>
<dbReference type="GO" id="GO:0003924">
    <property type="term" value="F:GTPase activity"/>
    <property type="evidence" value="ECO:0007669"/>
    <property type="project" value="TreeGrafter"/>
</dbReference>
<evidence type="ECO:0000259" key="11">
    <source>
        <dbReference type="PROSITE" id="PS50262"/>
    </source>
</evidence>
<dbReference type="GO" id="GO:1990131">
    <property type="term" value="C:Gtr1-Gtr2 GTPase complex"/>
    <property type="evidence" value="ECO:0007669"/>
    <property type="project" value="TreeGrafter"/>
</dbReference>
<reference evidence="12 13" key="1">
    <citation type="journal article" date="2017" name="Curr. Biol.">
        <title>Genome architecture and evolution of a unichromosomal asexual nematode.</title>
        <authorList>
            <person name="Fradin H."/>
            <person name="Zegar C."/>
            <person name="Gutwein M."/>
            <person name="Lucas J."/>
            <person name="Kovtun M."/>
            <person name="Corcoran D."/>
            <person name="Baugh L.R."/>
            <person name="Kiontke K."/>
            <person name="Gunsalus K."/>
            <person name="Fitch D.H."/>
            <person name="Piano F."/>
        </authorList>
    </citation>
    <scope>NUCLEOTIDE SEQUENCE [LARGE SCALE GENOMIC DNA]</scope>
    <source>
        <strain evidence="12">PF1309</strain>
    </source>
</reference>
<dbReference type="InterPro" id="IPR006762">
    <property type="entry name" value="Gtr1_RagA"/>
</dbReference>
<accession>A0A2A2JF85</accession>
<evidence type="ECO:0000256" key="3">
    <source>
        <dbReference type="ARBA" id="ARBA00022692"/>
    </source>
</evidence>
<dbReference type="Gene3D" id="1.20.1070.10">
    <property type="entry name" value="Rhodopsin 7-helix transmembrane proteins"/>
    <property type="match status" value="1"/>
</dbReference>
<feature type="transmembrane region" description="Helical" evidence="10">
    <location>
        <begin position="42"/>
        <end position="64"/>
    </location>
</feature>
<dbReference type="Gene3D" id="3.40.50.300">
    <property type="entry name" value="P-loop containing nucleotide triphosphate hydrolases"/>
    <property type="match status" value="1"/>
</dbReference>
<dbReference type="PANTHER" id="PTHR11259">
    <property type="entry name" value="RAS-RELATED GTP BINDING RAG/GTR YEAST"/>
    <property type="match status" value="1"/>
</dbReference>
<dbReference type="Gene3D" id="3.30.450.190">
    <property type="match status" value="1"/>
</dbReference>
<dbReference type="EMBL" id="LIAE01010466">
    <property type="protein sequence ID" value="PAV60438.1"/>
    <property type="molecule type" value="Genomic_DNA"/>
</dbReference>
<evidence type="ECO:0000313" key="12">
    <source>
        <dbReference type="EMBL" id="PAV60438.1"/>
    </source>
</evidence>
<evidence type="ECO:0000256" key="5">
    <source>
        <dbReference type="ARBA" id="ARBA00022801"/>
    </source>
</evidence>
<evidence type="ECO:0000256" key="8">
    <source>
        <dbReference type="ARBA" id="ARBA00023136"/>
    </source>
</evidence>
<keyword evidence="4" id="KW-0547">Nucleotide-binding</keyword>
<comment type="subcellular location">
    <subcellularLocation>
        <location evidence="1">Endomembrane system</location>
    </subcellularLocation>
</comment>
<dbReference type="OrthoDB" id="26136at2759"/>
<evidence type="ECO:0000256" key="2">
    <source>
        <dbReference type="ARBA" id="ARBA00007756"/>
    </source>
</evidence>